<dbReference type="InterPro" id="IPR008274">
    <property type="entry name" value="AldOxase/xan_DH_MoCoBD1"/>
</dbReference>
<dbReference type="InterPro" id="IPR046867">
    <property type="entry name" value="AldOxase/xan_DH_MoCoBD2"/>
</dbReference>
<dbReference type="PANTHER" id="PTHR47495:SF3">
    <property type="entry name" value="BLR6219 PROTEIN"/>
    <property type="match status" value="1"/>
</dbReference>
<reference evidence="2 3" key="1">
    <citation type="journal article" date="2024" name="Microbiology">
        <title>Methylomarinum rosea sp. nov., a novel halophilic methanotrophic bacterium from the hypersaline Lake Elton.</title>
        <authorList>
            <person name="Suleimanov R.Z."/>
            <person name="Oshkin I.Y."/>
            <person name="Danilova O.V."/>
            <person name="Suzina N.E."/>
            <person name="Dedysh S.N."/>
        </authorList>
    </citation>
    <scope>NUCLEOTIDE SEQUENCE [LARGE SCALE GENOMIC DNA]</scope>
    <source>
        <strain evidence="2 3">Ch1-1</strain>
    </source>
</reference>
<proteinExistence type="predicted"/>
<feature type="domain" description="Aldehyde oxidase/xanthine dehydrogenase a/b hammerhead" evidence="1">
    <location>
        <begin position="240"/>
        <end position="329"/>
    </location>
</feature>
<dbReference type="SMART" id="SM01008">
    <property type="entry name" value="Ald_Xan_dh_C"/>
    <property type="match status" value="1"/>
</dbReference>
<dbReference type="AlphaFoldDB" id="A0AAU7NS90"/>
<sequence>MKKPVIHTDLSVDTSDSDVSLSIVNVSRRTFLKELALSGFVLAAGFPAMLRADETQQPIPEAKKYGADAMPHGWSDDPLVFVAIDEDNTVTIMCHRSEMGQGVRTSLPMVVADELDANWWHVKVEQAPGDEEKYGNQDTDGSRSMRHFFMPMRRVGAAARQMLETAAASQWQVPVQEVKAELHHIVHPASGKSLSYGELAAEAAKLSVPARETLKLKTPEQFRYIGKGNLKIYDGQDIVAGSGQFGIDTRFENMLYAVIARPPVMGGKVLSYDAGDALKVPGVVRVVELPNSQLPADYHPLGGVAVIAHYTWAAIQGRKALKIKWDNGPHATYDSVAYKKELEASARLPGKVVRDKGDVDATLQSADKRIAAEYYVPHLTQAPMEPPAATARIDKGHCQVWTCTQAPQLARERVAKWLKLPEDKVTLNVTLLGGGFGRKSMPDYVVEAALLSQAMNGKPVKVTWTREDDMQHSYYHTVSLERLEAGLDAQGKPIAWLHKTVAPSISATFAADSKHQMPAELGMGVINVPFAIANLRVENPAAEAHTRIGWFRSVSNIPHAFAIQSFVAEMAAAAGRDHKDYLLDLIGPPRLIDPRSMNDSWNQGESPEIYPVDTGRLRRVIETATTQAGWERTLPKEQGLGLAAHYSFVTYVAVVVHAVVDEQGALTVPRVDIAVDCGPQVNPERIRSQMEGACIMGMTLAMQGEISFKDGAVVEDNFHTYPLLGIDDSPRDIRVHLLSTEEYDTPLGGVGEPGVPPIAPALCNAIFTATGQRIRALPIREQLRKD</sequence>
<dbReference type="PANTHER" id="PTHR47495">
    <property type="entry name" value="ALDEHYDE DEHYDROGENASE"/>
    <property type="match status" value="1"/>
</dbReference>
<evidence type="ECO:0000313" key="2">
    <source>
        <dbReference type="EMBL" id="XBS19799.1"/>
    </source>
</evidence>
<gene>
    <name evidence="2" type="ORF">Q9L42_015750</name>
</gene>
<dbReference type="Pfam" id="PF02738">
    <property type="entry name" value="MoCoBD_1"/>
    <property type="match status" value="1"/>
</dbReference>
<evidence type="ECO:0000259" key="1">
    <source>
        <dbReference type="SMART" id="SM01008"/>
    </source>
</evidence>
<dbReference type="InterPro" id="IPR052516">
    <property type="entry name" value="N-heterocyclic_Hydroxylase"/>
</dbReference>
<dbReference type="Proteomes" id="UP001225378">
    <property type="component" value="Chromosome"/>
</dbReference>
<dbReference type="EMBL" id="CP157743">
    <property type="protein sequence ID" value="XBS19799.1"/>
    <property type="molecule type" value="Genomic_DNA"/>
</dbReference>
<dbReference type="PIRSF" id="PIRSF036389">
    <property type="entry name" value="IOR_B"/>
    <property type="match status" value="1"/>
</dbReference>
<organism evidence="2 3">
    <name type="scientific">Methylomarinum roseum</name>
    <dbReference type="NCBI Taxonomy" id="3067653"/>
    <lineage>
        <taxon>Bacteria</taxon>
        <taxon>Pseudomonadati</taxon>
        <taxon>Pseudomonadota</taxon>
        <taxon>Gammaproteobacteria</taxon>
        <taxon>Methylococcales</taxon>
        <taxon>Methylococcaceae</taxon>
        <taxon>Methylomarinum</taxon>
    </lineage>
</organism>
<dbReference type="InterPro" id="IPR000674">
    <property type="entry name" value="Ald_Oxase/Xan_DH_a/b"/>
</dbReference>
<dbReference type="Gene3D" id="3.30.365.10">
    <property type="entry name" value="Aldehyde oxidase/xanthine dehydrogenase, molybdopterin binding domain"/>
    <property type="match status" value="4"/>
</dbReference>
<dbReference type="KEGG" id="mech:Q9L42_015750"/>
<keyword evidence="3" id="KW-1185">Reference proteome</keyword>
<protein>
    <submittedName>
        <fullName evidence="2">Xanthine dehydrogenase family protein molybdopterin-binding subunit</fullName>
    </submittedName>
</protein>
<accession>A0AAU7NS90</accession>
<dbReference type="Gene3D" id="3.90.1170.50">
    <property type="entry name" value="Aldehyde oxidase/xanthine dehydrogenase, a/b hammerhead"/>
    <property type="match status" value="1"/>
</dbReference>
<evidence type="ECO:0000313" key="3">
    <source>
        <dbReference type="Proteomes" id="UP001225378"/>
    </source>
</evidence>
<dbReference type="InterPro" id="IPR037165">
    <property type="entry name" value="AldOxase/xan_DH_Mopterin-bd_sf"/>
</dbReference>
<dbReference type="PROSITE" id="PS51318">
    <property type="entry name" value="TAT"/>
    <property type="match status" value="1"/>
</dbReference>
<name>A0AAU7NS90_9GAMM</name>
<dbReference type="Pfam" id="PF20256">
    <property type="entry name" value="MoCoBD_2"/>
    <property type="match status" value="2"/>
</dbReference>
<dbReference type="InterPro" id="IPR006311">
    <property type="entry name" value="TAT_signal"/>
</dbReference>
<dbReference type="InterPro" id="IPR012368">
    <property type="entry name" value="OxRdtase_Mopterin-bd_su_IorB"/>
</dbReference>
<dbReference type="RefSeq" id="WP_349431380.1">
    <property type="nucleotide sequence ID" value="NZ_CP157743.1"/>
</dbReference>
<dbReference type="GO" id="GO:0016491">
    <property type="term" value="F:oxidoreductase activity"/>
    <property type="evidence" value="ECO:0007669"/>
    <property type="project" value="InterPro"/>
</dbReference>
<dbReference type="SUPFAM" id="SSF56003">
    <property type="entry name" value="Molybdenum cofactor-binding domain"/>
    <property type="match status" value="2"/>
</dbReference>